<reference evidence="12 13" key="1">
    <citation type="submission" date="2016-10" db="EMBL/GenBank/DDBJ databases">
        <authorList>
            <person name="de Groot N.N."/>
        </authorList>
    </citation>
    <scope>NUCLEOTIDE SEQUENCE [LARGE SCALE GENOMIC DNA]</scope>
    <source>
        <strain evidence="12 13">DSM 44778</strain>
    </source>
</reference>
<feature type="transmembrane region" description="Helical" evidence="11">
    <location>
        <begin position="91"/>
        <end position="109"/>
    </location>
</feature>
<dbReference type="PANTHER" id="PTHR30477:SF3">
    <property type="entry name" value="METAL TRANSPORT SYSTEM MEMBRANE PROTEIN CT_069-RELATED"/>
    <property type="match status" value="1"/>
</dbReference>
<dbReference type="FunFam" id="1.10.3470.10:FF:000003">
    <property type="entry name" value="Iron ABC transporter permease SitD"/>
    <property type="match status" value="1"/>
</dbReference>
<evidence type="ECO:0000256" key="5">
    <source>
        <dbReference type="ARBA" id="ARBA00022692"/>
    </source>
</evidence>
<gene>
    <name evidence="12" type="ORF">SAMN05421852_107126</name>
</gene>
<organism evidence="12 13">
    <name type="scientific">Thermoflavimicrobium dichotomicum</name>
    <dbReference type="NCBI Taxonomy" id="46223"/>
    <lineage>
        <taxon>Bacteria</taxon>
        <taxon>Bacillati</taxon>
        <taxon>Bacillota</taxon>
        <taxon>Bacilli</taxon>
        <taxon>Bacillales</taxon>
        <taxon>Thermoactinomycetaceae</taxon>
        <taxon>Thermoflavimicrobium</taxon>
    </lineage>
</organism>
<dbReference type="InterPro" id="IPR036388">
    <property type="entry name" value="WH-like_DNA-bd_sf"/>
</dbReference>
<dbReference type="PANTHER" id="PTHR30477">
    <property type="entry name" value="ABC-TRANSPORTER METAL-BINDING PROTEIN"/>
    <property type="match status" value="1"/>
</dbReference>
<evidence type="ECO:0000313" key="13">
    <source>
        <dbReference type="Proteomes" id="UP000199545"/>
    </source>
</evidence>
<keyword evidence="5 10" id="KW-0812">Transmembrane</keyword>
<name>A0A1I3QF12_9BACL</name>
<evidence type="ECO:0000256" key="2">
    <source>
        <dbReference type="ARBA" id="ARBA00008034"/>
    </source>
</evidence>
<proteinExistence type="inferred from homology"/>
<evidence type="ECO:0000256" key="3">
    <source>
        <dbReference type="ARBA" id="ARBA00022448"/>
    </source>
</evidence>
<dbReference type="CDD" id="cd06550">
    <property type="entry name" value="TM_ABC_iron-siderophores_like"/>
    <property type="match status" value="1"/>
</dbReference>
<comment type="subcellular location">
    <subcellularLocation>
        <location evidence="1 10">Cell membrane</location>
        <topology evidence="1 10">Multi-pass membrane protein</topology>
    </subcellularLocation>
</comment>
<dbReference type="Proteomes" id="UP000199545">
    <property type="component" value="Unassembled WGS sequence"/>
</dbReference>
<dbReference type="RefSeq" id="WP_093229727.1">
    <property type="nucleotide sequence ID" value="NZ_FORR01000007.1"/>
</dbReference>
<keyword evidence="3 10" id="KW-0813">Transport</keyword>
<evidence type="ECO:0000256" key="10">
    <source>
        <dbReference type="RuleBase" id="RU003943"/>
    </source>
</evidence>
<evidence type="ECO:0000256" key="7">
    <source>
        <dbReference type="ARBA" id="ARBA00023136"/>
    </source>
</evidence>
<dbReference type="GO" id="GO:0071281">
    <property type="term" value="P:cellular response to iron ion"/>
    <property type="evidence" value="ECO:0007669"/>
    <property type="project" value="UniProtKB-ARBA"/>
</dbReference>
<keyword evidence="13" id="KW-1185">Reference proteome</keyword>
<dbReference type="Gene3D" id="1.10.10.10">
    <property type="entry name" value="Winged helix-like DNA-binding domain superfamily/Winged helix DNA-binding domain"/>
    <property type="match status" value="1"/>
</dbReference>
<dbReference type="EMBL" id="FORR01000007">
    <property type="protein sequence ID" value="SFJ32129.1"/>
    <property type="molecule type" value="Genomic_DNA"/>
</dbReference>
<dbReference type="Gene3D" id="1.10.3470.10">
    <property type="entry name" value="ABC transporter involved in vitamin B12 uptake, BtuC"/>
    <property type="match status" value="1"/>
</dbReference>
<comment type="similarity">
    <text evidence="2 10">Belongs to the ABC-3 integral membrane protein family.</text>
</comment>
<protein>
    <recommendedName>
        <fullName evidence="9">Manganese transport system membrane protein MntC</fullName>
    </recommendedName>
</protein>
<keyword evidence="7 11" id="KW-0472">Membrane</keyword>
<sequence length="426" mass="47238">MDANTWWVLIGTALLGLSSGVLGCFAFLRKQGLMGDVLAHAALPGICLAFMITGAKNSFLFLIGAAITGILGSLCINWITRYSRIKEDTALGLILSVFFGLGIVLLTQIQHSNNGNQSGLDKFLFGQSASMVASDVQWMAIMAGLLLLMSFLLFKELKLLCFDASYGQSLGFSMRGLNLLFMTFLVIVVVIGLQVAGVVLMAALIVTPAAAARYWTEQLSTMVWISAVMGACSGVIGTWISSFGYNLSTGPLIVLAATMMFIISMMVAPQRGLLSRLVRLMKTRRELAREQHINSIYTYMEKEQVLKVSLLDLQTQYPISTHVLSQLKEEGLIHMEEDHQDIWIGFTETGWKAAYDTVLTNRMLEMWLMHEADLASKLPNGEIVSKDSIPEHLVPELQKLMIQHQCEPKWNPYDSNQRMKERVVSP</sequence>
<dbReference type="AlphaFoldDB" id="A0A1I3QF12"/>
<dbReference type="OrthoDB" id="9788905at2"/>
<feature type="transmembrane region" description="Helical" evidence="11">
    <location>
        <begin position="59"/>
        <end position="79"/>
    </location>
</feature>
<evidence type="ECO:0000256" key="11">
    <source>
        <dbReference type="SAM" id="Phobius"/>
    </source>
</evidence>
<evidence type="ECO:0000256" key="8">
    <source>
        <dbReference type="ARBA" id="ARBA00057828"/>
    </source>
</evidence>
<dbReference type="GO" id="GO:0043190">
    <property type="term" value="C:ATP-binding cassette (ABC) transporter complex"/>
    <property type="evidence" value="ECO:0007669"/>
    <property type="project" value="InterPro"/>
</dbReference>
<evidence type="ECO:0000256" key="1">
    <source>
        <dbReference type="ARBA" id="ARBA00004651"/>
    </source>
</evidence>
<dbReference type="InterPro" id="IPR037294">
    <property type="entry name" value="ABC_BtuC-like"/>
</dbReference>
<comment type="function">
    <text evidence="8">This protein is probably a component of a manganese permease, a binding protein-dependent, ATP-driven transport system.</text>
</comment>
<dbReference type="SUPFAM" id="SSF81345">
    <property type="entry name" value="ABC transporter involved in vitamin B12 uptake, BtuC"/>
    <property type="match status" value="1"/>
</dbReference>
<dbReference type="GO" id="GO:0010043">
    <property type="term" value="P:response to zinc ion"/>
    <property type="evidence" value="ECO:0007669"/>
    <property type="project" value="TreeGrafter"/>
</dbReference>
<evidence type="ECO:0000313" key="12">
    <source>
        <dbReference type="EMBL" id="SFJ32129.1"/>
    </source>
</evidence>
<feature type="transmembrane region" description="Helical" evidence="11">
    <location>
        <begin position="252"/>
        <end position="274"/>
    </location>
</feature>
<evidence type="ECO:0000256" key="9">
    <source>
        <dbReference type="ARBA" id="ARBA00073179"/>
    </source>
</evidence>
<dbReference type="InterPro" id="IPR001626">
    <property type="entry name" value="ABC_TroCD"/>
</dbReference>
<feature type="transmembrane region" description="Helical" evidence="11">
    <location>
        <begin position="35"/>
        <end position="53"/>
    </location>
</feature>
<accession>A0A1I3QF12</accession>
<dbReference type="GO" id="GO:0055085">
    <property type="term" value="P:transmembrane transport"/>
    <property type="evidence" value="ECO:0007669"/>
    <property type="project" value="InterPro"/>
</dbReference>
<evidence type="ECO:0000256" key="6">
    <source>
        <dbReference type="ARBA" id="ARBA00022989"/>
    </source>
</evidence>
<evidence type="ECO:0000256" key="4">
    <source>
        <dbReference type="ARBA" id="ARBA00022475"/>
    </source>
</evidence>
<dbReference type="Pfam" id="PF00950">
    <property type="entry name" value="ABC-3"/>
    <property type="match status" value="1"/>
</dbReference>
<feature type="transmembrane region" description="Helical" evidence="11">
    <location>
        <begin position="6"/>
        <end position="28"/>
    </location>
</feature>
<keyword evidence="6 11" id="KW-1133">Transmembrane helix</keyword>
<keyword evidence="4" id="KW-1003">Cell membrane</keyword>
<feature type="transmembrane region" description="Helical" evidence="11">
    <location>
        <begin position="222"/>
        <end position="240"/>
    </location>
</feature>
<feature type="transmembrane region" description="Helical" evidence="11">
    <location>
        <begin position="136"/>
        <end position="154"/>
    </location>
</feature>
<dbReference type="STRING" id="46223.SAMN05421852_107126"/>